<protein>
    <submittedName>
        <fullName evidence="7">MFS transporter</fullName>
    </submittedName>
</protein>
<evidence type="ECO:0000259" key="6">
    <source>
        <dbReference type="PROSITE" id="PS50850"/>
    </source>
</evidence>
<name>A0ABW7ZBL4_9ACTN</name>
<feature type="transmembrane region" description="Helical" evidence="5">
    <location>
        <begin position="12"/>
        <end position="35"/>
    </location>
</feature>
<feature type="transmembrane region" description="Helical" evidence="5">
    <location>
        <begin position="405"/>
        <end position="427"/>
    </location>
</feature>
<accession>A0ABW7ZBL4</accession>
<dbReference type="Pfam" id="PF07690">
    <property type="entry name" value="MFS_1"/>
    <property type="match status" value="1"/>
</dbReference>
<feature type="transmembrane region" description="Helical" evidence="5">
    <location>
        <begin position="203"/>
        <end position="222"/>
    </location>
</feature>
<evidence type="ECO:0000256" key="4">
    <source>
        <dbReference type="ARBA" id="ARBA00023136"/>
    </source>
</evidence>
<evidence type="ECO:0000256" key="5">
    <source>
        <dbReference type="SAM" id="Phobius"/>
    </source>
</evidence>
<dbReference type="PROSITE" id="PS50850">
    <property type="entry name" value="MFS"/>
    <property type="match status" value="1"/>
</dbReference>
<proteinExistence type="predicted"/>
<dbReference type="SUPFAM" id="SSF103473">
    <property type="entry name" value="MFS general substrate transporter"/>
    <property type="match status" value="1"/>
</dbReference>
<dbReference type="InterPro" id="IPR011701">
    <property type="entry name" value="MFS"/>
</dbReference>
<dbReference type="InterPro" id="IPR036259">
    <property type="entry name" value="MFS_trans_sf"/>
</dbReference>
<evidence type="ECO:0000256" key="2">
    <source>
        <dbReference type="ARBA" id="ARBA00022692"/>
    </source>
</evidence>
<dbReference type="CDD" id="cd17321">
    <property type="entry name" value="MFS_MMR_MDR_like"/>
    <property type="match status" value="1"/>
</dbReference>
<evidence type="ECO:0000313" key="8">
    <source>
        <dbReference type="Proteomes" id="UP001612741"/>
    </source>
</evidence>
<evidence type="ECO:0000256" key="1">
    <source>
        <dbReference type="ARBA" id="ARBA00004651"/>
    </source>
</evidence>
<evidence type="ECO:0000256" key="3">
    <source>
        <dbReference type="ARBA" id="ARBA00022989"/>
    </source>
</evidence>
<dbReference type="EMBL" id="JBITGY010000016">
    <property type="protein sequence ID" value="MFI6504899.1"/>
    <property type="molecule type" value="Genomic_DNA"/>
</dbReference>
<dbReference type="Gene3D" id="1.20.1720.10">
    <property type="entry name" value="Multidrug resistance protein D"/>
    <property type="match status" value="1"/>
</dbReference>
<dbReference type="Gene3D" id="1.20.1250.20">
    <property type="entry name" value="MFS general substrate transporter like domains"/>
    <property type="match status" value="1"/>
</dbReference>
<feature type="transmembrane region" description="Helical" evidence="5">
    <location>
        <begin position="439"/>
        <end position="460"/>
    </location>
</feature>
<organism evidence="7 8">
    <name type="scientific">Nonomuraea typhae</name>
    <dbReference type="NCBI Taxonomy" id="2603600"/>
    <lineage>
        <taxon>Bacteria</taxon>
        <taxon>Bacillati</taxon>
        <taxon>Actinomycetota</taxon>
        <taxon>Actinomycetes</taxon>
        <taxon>Streptosporangiales</taxon>
        <taxon>Streptosporangiaceae</taxon>
        <taxon>Nonomuraea</taxon>
    </lineage>
</organism>
<dbReference type="Proteomes" id="UP001612741">
    <property type="component" value="Unassembled WGS sequence"/>
</dbReference>
<sequence>MSSEEPAKHRWLGLWLMMTAMVMDLIDVAIVSLALPSIQEDLGASAAALEWIVAGYPLAFGVTLVTGGRMGDVLGRRRMFLWGVAGFVVASVLCGLAPDAGVLIVARLAQGVFAGLMTPQILSMIQVAFTAAEQPKAYAIFGAASGLAQVSGPLAGGLIIQADLFGYGWRTIFLINLPIGVFTLIASAIVLRESRSGEERRFDFPGVGLLTLALLLVLYPLIQGRDQGWPAWAFVLLAASVPAFALFGRHQERRDRRLATPLVPPRMFRQRAFTGGLLTGITFYVGVTGFLVVLAITLQTGLGFSALDAGLSLLPYALGIAAAAGASFGLVPRLGRLLIVIGGLIKAIGMAVLMVMIPAAGEDLTSWRLLPGLLIAGVGMGLVSPTIADIVLAGVRRQDAGAASGILITAGQLGAAIGVALIGVVYFGTLTSGSHIDAFRNALLFQIATFVLSALLAFLVPRAGQNTPVTPR</sequence>
<evidence type="ECO:0000313" key="7">
    <source>
        <dbReference type="EMBL" id="MFI6504899.1"/>
    </source>
</evidence>
<gene>
    <name evidence="7" type="ORF">ACIBG2_46465</name>
</gene>
<feature type="transmembrane region" description="Helical" evidence="5">
    <location>
        <begin position="104"/>
        <end position="125"/>
    </location>
</feature>
<feature type="transmembrane region" description="Helical" evidence="5">
    <location>
        <begin position="276"/>
        <end position="298"/>
    </location>
</feature>
<comment type="caution">
    <text evidence="7">The sequence shown here is derived from an EMBL/GenBank/DDBJ whole genome shotgun (WGS) entry which is preliminary data.</text>
</comment>
<feature type="transmembrane region" description="Helical" evidence="5">
    <location>
        <begin position="47"/>
        <end position="67"/>
    </location>
</feature>
<keyword evidence="2 5" id="KW-0812">Transmembrane</keyword>
<feature type="transmembrane region" description="Helical" evidence="5">
    <location>
        <begin position="337"/>
        <end position="357"/>
    </location>
</feature>
<feature type="transmembrane region" description="Helical" evidence="5">
    <location>
        <begin position="172"/>
        <end position="191"/>
    </location>
</feature>
<keyword evidence="8" id="KW-1185">Reference proteome</keyword>
<keyword evidence="4 5" id="KW-0472">Membrane</keyword>
<dbReference type="RefSeq" id="WP_397090844.1">
    <property type="nucleotide sequence ID" value="NZ_JBITGY010000016.1"/>
</dbReference>
<dbReference type="InterPro" id="IPR020846">
    <property type="entry name" value="MFS_dom"/>
</dbReference>
<reference evidence="7 8" key="1">
    <citation type="submission" date="2024-10" db="EMBL/GenBank/DDBJ databases">
        <title>The Natural Products Discovery Center: Release of the First 8490 Sequenced Strains for Exploring Actinobacteria Biosynthetic Diversity.</title>
        <authorList>
            <person name="Kalkreuter E."/>
            <person name="Kautsar S.A."/>
            <person name="Yang D."/>
            <person name="Bader C.D."/>
            <person name="Teijaro C.N."/>
            <person name="Fluegel L."/>
            <person name="Davis C.M."/>
            <person name="Simpson J.R."/>
            <person name="Lauterbach L."/>
            <person name="Steele A.D."/>
            <person name="Gui C."/>
            <person name="Meng S."/>
            <person name="Li G."/>
            <person name="Viehrig K."/>
            <person name="Ye F."/>
            <person name="Su P."/>
            <person name="Kiefer A.F."/>
            <person name="Nichols A."/>
            <person name="Cepeda A.J."/>
            <person name="Yan W."/>
            <person name="Fan B."/>
            <person name="Jiang Y."/>
            <person name="Adhikari A."/>
            <person name="Zheng C.-J."/>
            <person name="Schuster L."/>
            <person name="Cowan T.M."/>
            <person name="Smanski M.J."/>
            <person name="Chevrette M.G."/>
            <person name="De Carvalho L.P.S."/>
            <person name="Shen B."/>
        </authorList>
    </citation>
    <scope>NUCLEOTIDE SEQUENCE [LARGE SCALE GENOMIC DNA]</scope>
    <source>
        <strain evidence="7 8">NPDC050545</strain>
    </source>
</reference>
<comment type="subcellular location">
    <subcellularLocation>
        <location evidence="1">Cell membrane</location>
        <topology evidence="1">Multi-pass membrane protein</topology>
    </subcellularLocation>
</comment>
<feature type="transmembrane region" description="Helical" evidence="5">
    <location>
        <begin position="79"/>
        <end position="98"/>
    </location>
</feature>
<dbReference type="PANTHER" id="PTHR42718">
    <property type="entry name" value="MAJOR FACILITATOR SUPERFAMILY MULTIDRUG TRANSPORTER MFSC"/>
    <property type="match status" value="1"/>
</dbReference>
<feature type="transmembrane region" description="Helical" evidence="5">
    <location>
        <begin position="310"/>
        <end position="330"/>
    </location>
</feature>
<keyword evidence="3 5" id="KW-1133">Transmembrane helix</keyword>
<feature type="domain" description="Major facilitator superfamily (MFS) profile" evidence="6">
    <location>
        <begin position="13"/>
        <end position="465"/>
    </location>
</feature>
<dbReference type="PANTHER" id="PTHR42718:SF39">
    <property type="entry name" value="ACTINORHODIN TRANSPORTER-RELATED"/>
    <property type="match status" value="1"/>
</dbReference>
<feature type="transmembrane region" description="Helical" evidence="5">
    <location>
        <begin position="369"/>
        <end position="393"/>
    </location>
</feature>
<feature type="transmembrane region" description="Helical" evidence="5">
    <location>
        <begin position="228"/>
        <end position="247"/>
    </location>
</feature>
<feature type="transmembrane region" description="Helical" evidence="5">
    <location>
        <begin position="137"/>
        <end position="160"/>
    </location>
</feature>